<feature type="binding site" evidence="13">
    <location>
        <position position="428"/>
    </location>
    <ligand>
        <name>ATP</name>
        <dbReference type="ChEBI" id="CHEBI:30616"/>
    </ligand>
</feature>
<keyword evidence="20" id="KW-1185">Reference proteome</keyword>
<dbReference type="GO" id="GO:0045332">
    <property type="term" value="P:phospholipid translocation"/>
    <property type="evidence" value="ECO:0007669"/>
    <property type="project" value="TreeGrafter"/>
</dbReference>
<keyword evidence="5 13" id="KW-0547">Nucleotide-binding</keyword>
<evidence type="ECO:0000256" key="14">
    <source>
        <dbReference type="PIRSR" id="PIRSR606539-3"/>
    </source>
</evidence>
<dbReference type="PRINTS" id="PR00119">
    <property type="entry name" value="CATATPASE"/>
</dbReference>
<dbReference type="PANTHER" id="PTHR24092:SF218">
    <property type="entry name" value="PHOSPHOLIPID-TRANSPORTING ATPASE"/>
    <property type="match status" value="1"/>
</dbReference>
<feature type="transmembrane region" description="Helical" evidence="15">
    <location>
        <begin position="1226"/>
        <end position="1244"/>
    </location>
</feature>
<accession>A0A9Q0MFB1</accession>
<feature type="binding site" evidence="14">
    <location>
        <position position="984"/>
    </location>
    <ligand>
        <name>Mg(2+)</name>
        <dbReference type="ChEBI" id="CHEBI:18420"/>
    </ligand>
</feature>
<dbReference type="InterPro" id="IPR032630">
    <property type="entry name" value="P_typ_ATPase_c"/>
</dbReference>
<sequence length="1255" mass="145179">MPTQPAVNDCKSRHRRKTRLVTPNISISDGNLPPHAHPNFGYANNKISTSKYTWLTIIPKNLFEQFHRYANLYFLVIQVLNWLPGIDVFVKELQLLPLSFVLTVTLIKDLFEDRRRHRSDKVINNLTCRRYDKNQKRFIPIPYKEIVVGDLVHLSCDEKVPADILILKSKLTYEIDDSDEADDDDDQSGICYVDTANLDGESNLKQRFAVNKFSNVQIEQIDFNFVVECEKPNMSLHKLNGFIMFNRNNEEKISINKDNFLLRDYVLKNTSYVEGLVIYAGHETKAMLSNKGPRLKKSRLEKTMNGDILWCIVTLIILCTISSLGRLYWLDQFDYPLQRSIPFLIVYFNAPFPSLEFVWSFFSFVILYQMIIPISLYVCIEMVKLGQVYYIQSDELLHDKATNKKIECRAMNITEDLGQIEYMFCDKTGTLTENKMKFVCCTIKGVNYDHVVKEGKHKSKETYEQSTNDHKRTIKLNTDLKTKLKRITSEYSKCMKMEIGLRKSKKKPKNKYSIENIDIHLNVEEEMIRDFFILLAICNTALATPKDAHKDSLDSFGSYSSSQSQSPSSKGSSSSYGSSKSSGNHSESSINKMSDQKKDQKSFPDSCFDKKKRSTSKIRPNYKSESPDEVALVNAAYNYKVALQARGKDYVKVMMPNGMVIIYDVLVILPFDSNRKRMSIVVRCPLTHRIILFCKGSDTTILENLSKNENNVEKMNELKKTKNNLTYYCTKGYRILCMARRFLTDEEFSKWCDEYQKINFSSEYTEKIAKCFEKIECELELLGATGIEDRLQYRVPEVISSFRLAGIVIWVLTGDKMETAINIANSCSLFNNSMNLIIIGLDKVKSLASAQQILTEKIAYIRNTLRIASNRKYSTISKSYEKKNGSSIEWIKDKSKILYHILNWEHTIEFADQTDRFRWGLVIDGPSLNFLLDGTNLNLFVELTQYCSSVLCCRVSPSQKSLVVNCVQRKLNVLTMAVGDGANDVPMIQMAHVGVGISGLEGTQAVMAADFAISKFHYLERLILVHGNLCYNRLAKTILYFFYKNMLVIFTIFFFQFSAAFSGQTQMDDIYLMAVNVMYTTFPAMVRGIFEKDCPEQVFQRNPILYERGRKSRVYTKYSFWVNTTDSIYQSCVIYYIPYFAYYDSSLGIFEFGVILFTLVIVTNLLQIALETKYWNKWYYGSFVLSFTFYFTTIYILDDSYGNRFLKWFDGHNYKIFENILRDAKFWFILVVTPIACLIPRVSLRVIQDMIKPQI</sequence>
<feature type="binding site" evidence="13">
    <location>
        <position position="813"/>
    </location>
    <ligand>
        <name>ATP</name>
        <dbReference type="ChEBI" id="CHEBI:30616"/>
    </ligand>
</feature>
<name>A0A9Q0MFB1_BLOTA</name>
<dbReference type="Pfam" id="PF13246">
    <property type="entry name" value="Cation_ATPase"/>
    <property type="match status" value="1"/>
</dbReference>
<dbReference type="EC" id="7.6.2.1" evidence="15"/>
<protein>
    <recommendedName>
        <fullName evidence="15">Phospholipid-transporting ATPase</fullName>
        <ecNumber evidence="15">7.6.2.1</ecNumber>
    </recommendedName>
</protein>
<keyword evidence="10 15" id="KW-0472">Membrane</keyword>
<evidence type="ECO:0000256" key="3">
    <source>
        <dbReference type="ARBA" id="ARBA00022692"/>
    </source>
</evidence>
<dbReference type="Pfam" id="PF16209">
    <property type="entry name" value="PhoLip_ATPase_N"/>
    <property type="match status" value="1"/>
</dbReference>
<comment type="caution">
    <text evidence="19">The sequence shown here is derived from an EMBL/GenBank/DDBJ whole genome shotgun (WGS) entry which is preliminary data.</text>
</comment>
<feature type="transmembrane region" description="Helical" evidence="15">
    <location>
        <begin position="1038"/>
        <end position="1058"/>
    </location>
</feature>
<evidence type="ECO:0000256" key="2">
    <source>
        <dbReference type="ARBA" id="ARBA00008109"/>
    </source>
</evidence>
<feature type="transmembrane region" description="Helical" evidence="15">
    <location>
        <begin position="1070"/>
        <end position="1090"/>
    </location>
</feature>
<gene>
    <name evidence="19" type="ORF">RDWZM_003132</name>
</gene>
<dbReference type="OMA" id="KKYIDCC"/>
<feature type="binding site" evidence="13">
    <location>
        <position position="814"/>
    </location>
    <ligand>
        <name>ATP</name>
        <dbReference type="ChEBI" id="CHEBI:30616"/>
    </ligand>
</feature>
<keyword evidence="4 14" id="KW-0479">Metal-binding</keyword>
<dbReference type="GO" id="GO:0016887">
    <property type="term" value="F:ATP hydrolysis activity"/>
    <property type="evidence" value="ECO:0007669"/>
    <property type="project" value="InterPro"/>
</dbReference>
<dbReference type="InterPro" id="IPR023299">
    <property type="entry name" value="ATPase_P-typ_cyto_dom_N"/>
</dbReference>
<evidence type="ECO:0000256" key="4">
    <source>
        <dbReference type="ARBA" id="ARBA00022723"/>
    </source>
</evidence>
<feature type="binding site" evidence="13">
    <location>
        <position position="695"/>
    </location>
    <ligand>
        <name>ATP</name>
        <dbReference type="ChEBI" id="CHEBI:30616"/>
    </ligand>
</feature>
<dbReference type="Gene3D" id="2.70.150.10">
    <property type="entry name" value="Calcium-transporting ATPase, cytoplasmic transduction domain A"/>
    <property type="match status" value="1"/>
</dbReference>
<evidence type="ECO:0000256" key="12">
    <source>
        <dbReference type="PIRSR" id="PIRSR606539-1"/>
    </source>
</evidence>
<dbReference type="NCBIfam" id="TIGR01652">
    <property type="entry name" value="ATPase-Plipid"/>
    <property type="match status" value="1"/>
</dbReference>
<feature type="transmembrane region" description="Helical" evidence="15">
    <location>
        <begin position="357"/>
        <end position="380"/>
    </location>
</feature>
<dbReference type="NCBIfam" id="TIGR01494">
    <property type="entry name" value="ATPase_P-type"/>
    <property type="match status" value="1"/>
</dbReference>
<feature type="binding site" evidence="14">
    <location>
        <position position="426"/>
    </location>
    <ligand>
        <name>Mg(2+)</name>
        <dbReference type="ChEBI" id="CHEBI:18420"/>
    </ligand>
</feature>
<evidence type="ECO:0000259" key="18">
    <source>
        <dbReference type="Pfam" id="PF16212"/>
    </source>
</evidence>
<feature type="binding site" evidence="13">
    <location>
        <position position="984"/>
    </location>
    <ligand>
        <name>ATP</name>
        <dbReference type="ChEBI" id="CHEBI:30616"/>
    </ligand>
</feature>
<feature type="binding site" evidence="13">
    <location>
        <position position="426"/>
    </location>
    <ligand>
        <name>ATP</name>
        <dbReference type="ChEBI" id="CHEBI:30616"/>
    </ligand>
</feature>
<evidence type="ECO:0000259" key="17">
    <source>
        <dbReference type="Pfam" id="PF16209"/>
    </source>
</evidence>
<comment type="similarity">
    <text evidence="2 15">Belongs to the cation transport ATPase (P-type) (TC 3.A.3) family. Type IV subfamily.</text>
</comment>
<evidence type="ECO:0000313" key="19">
    <source>
        <dbReference type="EMBL" id="KAJ6224587.1"/>
    </source>
</evidence>
<dbReference type="SFLD" id="SFLDF00027">
    <property type="entry name" value="p-type_atpase"/>
    <property type="match status" value="1"/>
</dbReference>
<dbReference type="Pfam" id="PF16212">
    <property type="entry name" value="PhoLip_ATPase_C"/>
    <property type="match status" value="1"/>
</dbReference>
<evidence type="ECO:0000256" key="10">
    <source>
        <dbReference type="ARBA" id="ARBA00023136"/>
    </source>
</evidence>
<evidence type="ECO:0000256" key="7">
    <source>
        <dbReference type="ARBA" id="ARBA00022842"/>
    </source>
</evidence>
<dbReference type="GO" id="GO:0005886">
    <property type="term" value="C:plasma membrane"/>
    <property type="evidence" value="ECO:0007669"/>
    <property type="project" value="TreeGrafter"/>
</dbReference>
<feature type="binding site" evidence="14">
    <location>
        <position position="980"/>
    </location>
    <ligand>
        <name>Mg(2+)</name>
        <dbReference type="ChEBI" id="CHEBI:18420"/>
    </ligand>
</feature>
<evidence type="ECO:0000256" key="15">
    <source>
        <dbReference type="RuleBase" id="RU362033"/>
    </source>
</evidence>
<feature type="binding site" evidence="13">
    <location>
        <position position="671"/>
    </location>
    <ligand>
        <name>ATP</name>
        <dbReference type="ChEBI" id="CHEBI:30616"/>
    </ligand>
</feature>
<dbReference type="Gene3D" id="1.20.1110.10">
    <property type="entry name" value="Calcium-transporting ATPase, transmembrane domain"/>
    <property type="match status" value="1"/>
</dbReference>
<evidence type="ECO:0000256" key="9">
    <source>
        <dbReference type="ARBA" id="ARBA00022989"/>
    </source>
</evidence>
<keyword evidence="6 13" id="KW-0067">ATP-binding</keyword>
<dbReference type="SUPFAM" id="SSF56784">
    <property type="entry name" value="HAD-like"/>
    <property type="match status" value="1"/>
</dbReference>
<dbReference type="InterPro" id="IPR036412">
    <property type="entry name" value="HAD-like_sf"/>
</dbReference>
<evidence type="ECO:0000256" key="11">
    <source>
        <dbReference type="ARBA" id="ARBA00034036"/>
    </source>
</evidence>
<dbReference type="InterPro" id="IPR001757">
    <property type="entry name" value="P_typ_ATPase"/>
</dbReference>
<dbReference type="PROSITE" id="PS00154">
    <property type="entry name" value="ATPASE_E1_E2"/>
    <property type="match status" value="1"/>
</dbReference>
<evidence type="ECO:0000256" key="6">
    <source>
        <dbReference type="ARBA" id="ARBA00022840"/>
    </source>
</evidence>
<feature type="transmembrane region" description="Helical" evidence="15">
    <location>
        <begin position="1178"/>
        <end position="1197"/>
    </location>
</feature>
<keyword evidence="9 15" id="KW-1133">Transmembrane helix</keyword>
<proteinExistence type="inferred from homology"/>
<dbReference type="FunFam" id="2.70.150.10:FF:000054">
    <property type="entry name" value="Phospholipid-transporting ATPase"/>
    <property type="match status" value="1"/>
</dbReference>
<feature type="transmembrane region" description="Helical" evidence="15">
    <location>
        <begin position="1147"/>
        <end position="1166"/>
    </location>
</feature>
<feature type="transmembrane region" description="Helical" evidence="15">
    <location>
        <begin position="308"/>
        <end position="329"/>
    </location>
</feature>
<comment type="catalytic activity">
    <reaction evidence="11 15">
        <text>ATP + H2O + phospholipidSide 1 = ADP + phosphate + phospholipidSide 2.</text>
        <dbReference type="EC" id="7.6.2.1"/>
    </reaction>
</comment>
<dbReference type="InterPro" id="IPR023214">
    <property type="entry name" value="HAD_sf"/>
</dbReference>
<evidence type="ECO:0000256" key="16">
    <source>
        <dbReference type="SAM" id="MobiDB-lite"/>
    </source>
</evidence>
<feature type="binding site" evidence="13">
    <location>
        <position position="427"/>
    </location>
    <ligand>
        <name>ATP</name>
        <dbReference type="ChEBI" id="CHEBI:30616"/>
    </ligand>
</feature>
<dbReference type="InterPro" id="IPR008250">
    <property type="entry name" value="ATPase_P-typ_transduc_dom_A_sf"/>
</dbReference>
<keyword evidence="7 14" id="KW-0460">Magnesium</keyword>
<feature type="binding site" evidence="13">
    <location>
        <position position="629"/>
    </location>
    <ligand>
        <name>ATP</name>
        <dbReference type="ChEBI" id="CHEBI:30616"/>
    </ligand>
</feature>
<dbReference type="EMBL" id="JAPWDV010000001">
    <property type="protein sequence ID" value="KAJ6224587.1"/>
    <property type="molecule type" value="Genomic_DNA"/>
</dbReference>
<evidence type="ECO:0000256" key="1">
    <source>
        <dbReference type="ARBA" id="ARBA00004141"/>
    </source>
</evidence>
<feature type="binding site" evidence="14">
    <location>
        <position position="428"/>
    </location>
    <ligand>
        <name>Mg(2+)</name>
        <dbReference type="ChEBI" id="CHEBI:18420"/>
    </ligand>
</feature>
<comment type="cofactor">
    <cofactor evidence="14">
        <name>Mg(2+)</name>
        <dbReference type="ChEBI" id="CHEBI:18420"/>
    </cofactor>
</comment>
<reference evidence="19" key="1">
    <citation type="submission" date="2022-12" db="EMBL/GenBank/DDBJ databases">
        <title>Genome assemblies of Blomia tropicalis.</title>
        <authorList>
            <person name="Cui Y."/>
        </authorList>
    </citation>
    <scope>NUCLEOTIDE SEQUENCE</scope>
    <source>
        <tissue evidence="19">Adult mites</tissue>
    </source>
</reference>
<feature type="domain" description="P-type ATPase N-terminal" evidence="17">
    <location>
        <begin position="35"/>
        <end position="89"/>
    </location>
</feature>
<feature type="binding site" evidence="13">
    <location>
        <position position="960"/>
    </location>
    <ligand>
        <name>ATP</name>
        <dbReference type="ChEBI" id="CHEBI:30616"/>
    </ligand>
</feature>
<dbReference type="SFLD" id="SFLDS00003">
    <property type="entry name" value="Haloacid_Dehalogenase"/>
    <property type="match status" value="1"/>
</dbReference>
<feature type="transmembrane region" description="Helical" evidence="15">
    <location>
        <begin position="1118"/>
        <end position="1141"/>
    </location>
</feature>
<dbReference type="SFLD" id="SFLDG00002">
    <property type="entry name" value="C1.7:_P-type_atpase_like"/>
    <property type="match status" value="1"/>
</dbReference>
<feature type="domain" description="P-type ATPase C-terminal" evidence="18">
    <location>
        <begin position="1006"/>
        <end position="1254"/>
    </location>
</feature>
<organism evidence="19 20">
    <name type="scientific">Blomia tropicalis</name>
    <name type="common">Mite</name>
    <dbReference type="NCBI Taxonomy" id="40697"/>
    <lineage>
        <taxon>Eukaryota</taxon>
        <taxon>Metazoa</taxon>
        <taxon>Ecdysozoa</taxon>
        <taxon>Arthropoda</taxon>
        <taxon>Chelicerata</taxon>
        <taxon>Arachnida</taxon>
        <taxon>Acari</taxon>
        <taxon>Acariformes</taxon>
        <taxon>Sarcoptiformes</taxon>
        <taxon>Astigmata</taxon>
        <taxon>Glycyphagoidea</taxon>
        <taxon>Echimyopodidae</taxon>
        <taxon>Blomia</taxon>
    </lineage>
</organism>
<comment type="subcellular location">
    <subcellularLocation>
        <location evidence="1 15">Membrane</location>
        <topology evidence="1 15">Multi-pass membrane protein</topology>
    </subcellularLocation>
</comment>
<feature type="binding site" evidence="13">
    <location>
        <position position="954"/>
    </location>
    <ligand>
        <name>ATP</name>
        <dbReference type="ChEBI" id="CHEBI:30616"/>
    </ligand>
</feature>
<keyword evidence="8 15" id="KW-1278">Translocase</keyword>
<dbReference type="GO" id="GO:0140326">
    <property type="term" value="F:ATPase-coupled intramembrane lipid transporter activity"/>
    <property type="evidence" value="ECO:0007669"/>
    <property type="project" value="UniProtKB-EC"/>
</dbReference>
<dbReference type="PANTHER" id="PTHR24092">
    <property type="entry name" value="PROBABLE PHOSPHOLIPID-TRANSPORTING ATPASE"/>
    <property type="match status" value="1"/>
</dbReference>
<dbReference type="InterPro" id="IPR032631">
    <property type="entry name" value="P-type_ATPase_N"/>
</dbReference>
<dbReference type="GO" id="GO:0005524">
    <property type="term" value="F:ATP binding"/>
    <property type="evidence" value="ECO:0007669"/>
    <property type="project" value="UniProtKB-UniRule"/>
</dbReference>
<dbReference type="GO" id="GO:0000287">
    <property type="term" value="F:magnesium ion binding"/>
    <property type="evidence" value="ECO:0007669"/>
    <property type="project" value="UniProtKB-UniRule"/>
</dbReference>
<feature type="active site" description="4-aspartylphosphate intermediate" evidence="12">
    <location>
        <position position="426"/>
    </location>
</feature>
<dbReference type="SUPFAM" id="SSF81653">
    <property type="entry name" value="Calcium ATPase, transduction domain A"/>
    <property type="match status" value="1"/>
</dbReference>
<dbReference type="SUPFAM" id="SSF81665">
    <property type="entry name" value="Calcium ATPase, transmembrane domain M"/>
    <property type="match status" value="1"/>
</dbReference>
<keyword evidence="3 15" id="KW-0812">Transmembrane</keyword>
<dbReference type="AlphaFoldDB" id="A0A9Q0MFB1"/>
<evidence type="ECO:0000256" key="8">
    <source>
        <dbReference type="ARBA" id="ARBA00022967"/>
    </source>
</evidence>
<dbReference type="SUPFAM" id="SSF81660">
    <property type="entry name" value="Metal cation-transporting ATPase, ATP-binding domain N"/>
    <property type="match status" value="1"/>
</dbReference>
<evidence type="ECO:0000256" key="13">
    <source>
        <dbReference type="PIRSR" id="PIRSR606539-2"/>
    </source>
</evidence>
<dbReference type="Gene3D" id="3.40.50.1000">
    <property type="entry name" value="HAD superfamily/HAD-like"/>
    <property type="match status" value="2"/>
</dbReference>
<dbReference type="Proteomes" id="UP001142055">
    <property type="component" value="Chromosome 1"/>
</dbReference>
<dbReference type="InterPro" id="IPR006539">
    <property type="entry name" value="P-type_ATPase_IV"/>
</dbReference>
<dbReference type="InterPro" id="IPR044492">
    <property type="entry name" value="P_typ_ATPase_HD_dom"/>
</dbReference>
<evidence type="ECO:0000256" key="5">
    <source>
        <dbReference type="ARBA" id="ARBA00022741"/>
    </source>
</evidence>
<evidence type="ECO:0000313" key="20">
    <source>
        <dbReference type="Proteomes" id="UP001142055"/>
    </source>
</evidence>
<feature type="binding site" evidence="13">
    <location>
        <position position="815"/>
    </location>
    <ligand>
        <name>ATP</name>
        <dbReference type="ChEBI" id="CHEBI:30616"/>
    </ligand>
</feature>
<feature type="binding site" evidence="13">
    <location>
        <position position="734"/>
    </location>
    <ligand>
        <name>ATP</name>
        <dbReference type="ChEBI" id="CHEBI:30616"/>
    </ligand>
</feature>
<feature type="binding site" evidence="13">
    <location>
        <position position="983"/>
    </location>
    <ligand>
        <name>ATP</name>
        <dbReference type="ChEBI" id="CHEBI:30616"/>
    </ligand>
</feature>
<dbReference type="InterPro" id="IPR018303">
    <property type="entry name" value="ATPase_P-typ_P_site"/>
</dbReference>
<feature type="region of interest" description="Disordered" evidence="16">
    <location>
        <begin position="555"/>
        <end position="623"/>
    </location>
</feature>
<feature type="compositionally biased region" description="Low complexity" evidence="16">
    <location>
        <begin position="555"/>
        <end position="589"/>
    </location>
</feature>
<dbReference type="InterPro" id="IPR023298">
    <property type="entry name" value="ATPase_P-typ_TM_dom_sf"/>
</dbReference>
<dbReference type="Gene3D" id="3.40.1110.10">
    <property type="entry name" value="Calcium-transporting ATPase, cytoplasmic domain N"/>
    <property type="match status" value="2"/>
</dbReference>